<dbReference type="PANTHER" id="PTHR46417">
    <property type="entry name" value="TRNA (GUANINE-N(1)-)-METHYLTRANSFERASE"/>
    <property type="match status" value="1"/>
</dbReference>
<accession>A0A382P924</accession>
<evidence type="ECO:0000313" key="2">
    <source>
        <dbReference type="EMBL" id="SVC69320.1"/>
    </source>
</evidence>
<dbReference type="EMBL" id="UINC01105408">
    <property type="protein sequence ID" value="SVC69320.1"/>
    <property type="molecule type" value="Genomic_DNA"/>
</dbReference>
<reference evidence="2" key="1">
    <citation type="submission" date="2018-05" db="EMBL/GenBank/DDBJ databases">
        <authorList>
            <person name="Lanie J.A."/>
            <person name="Ng W.-L."/>
            <person name="Kazmierczak K.M."/>
            <person name="Andrzejewski T.M."/>
            <person name="Davidsen T.M."/>
            <person name="Wayne K.J."/>
            <person name="Tettelin H."/>
            <person name="Glass J.I."/>
            <person name="Rusch D."/>
            <person name="Podicherti R."/>
            <person name="Tsui H.-C.T."/>
            <person name="Winkler M.E."/>
        </authorList>
    </citation>
    <scope>NUCLEOTIDE SEQUENCE</scope>
</reference>
<dbReference type="Gene3D" id="3.40.1280.10">
    <property type="match status" value="1"/>
</dbReference>
<dbReference type="Pfam" id="PF01746">
    <property type="entry name" value="tRNA_m1G_MT"/>
    <property type="match status" value="1"/>
</dbReference>
<dbReference type="InterPro" id="IPR029026">
    <property type="entry name" value="tRNA_m1G_MTases_N"/>
</dbReference>
<dbReference type="GO" id="GO:0052906">
    <property type="term" value="F:tRNA (guanine(37)-N1)-methyltransferase activity"/>
    <property type="evidence" value="ECO:0007669"/>
    <property type="project" value="InterPro"/>
</dbReference>
<name>A0A382P924_9ZZZZ</name>
<organism evidence="2">
    <name type="scientific">marine metagenome</name>
    <dbReference type="NCBI Taxonomy" id="408172"/>
    <lineage>
        <taxon>unclassified sequences</taxon>
        <taxon>metagenomes</taxon>
        <taxon>ecological metagenomes</taxon>
    </lineage>
</organism>
<proteinExistence type="predicted"/>
<dbReference type="GO" id="GO:0002939">
    <property type="term" value="P:tRNA N1-guanine methylation"/>
    <property type="evidence" value="ECO:0007669"/>
    <property type="project" value="TreeGrafter"/>
</dbReference>
<sequence>MFSVKILTAYPEMFPGVLGHSIIGKALKEKKWFLETVNLHDFGYDERNSIDDIPFGGGPGMIIRPDVVEKAVNFIDKISNKPSHLIYMSPSGKTLKQNDLIEFSKIDQIVILCGRFEGVDTRAIEEIGFQEVSIGDYITAGGEVAAQVLVEGCIR</sequence>
<gene>
    <name evidence="2" type="ORF">METZ01_LOCUS322174</name>
</gene>
<dbReference type="PANTHER" id="PTHR46417:SF1">
    <property type="entry name" value="TRNA (GUANINE-N(1)-)-METHYLTRANSFERASE"/>
    <property type="match status" value="1"/>
</dbReference>
<dbReference type="InterPro" id="IPR016009">
    <property type="entry name" value="tRNA_MeTrfase_TRMD/TRM10"/>
</dbReference>
<evidence type="ECO:0000259" key="1">
    <source>
        <dbReference type="Pfam" id="PF01746"/>
    </source>
</evidence>
<dbReference type="SUPFAM" id="SSF75217">
    <property type="entry name" value="alpha/beta knot"/>
    <property type="match status" value="1"/>
</dbReference>
<dbReference type="InterPro" id="IPR029028">
    <property type="entry name" value="Alpha/beta_knot_MTases"/>
</dbReference>
<feature type="non-terminal residue" evidence="2">
    <location>
        <position position="155"/>
    </location>
</feature>
<dbReference type="InterPro" id="IPR002649">
    <property type="entry name" value="tRNA_m1G_MeTrfase_TrmD"/>
</dbReference>
<dbReference type="AlphaFoldDB" id="A0A382P924"/>
<feature type="domain" description="tRNA methyltransferase TRMD/TRM10-type" evidence="1">
    <location>
        <begin position="4"/>
        <end position="155"/>
    </location>
</feature>
<dbReference type="GO" id="GO:0005829">
    <property type="term" value="C:cytosol"/>
    <property type="evidence" value="ECO:0007669"/>
    <property type="project" value="TreeGrafter"/>
</dbReference>
<protein>
    <recommendedName>
        <fullName evidence="1">tRNA methyltransferase TRMD/TRM10-type domain-containing protein</fullName>
    </recommendedName>
</protein>